<dbReference type="AlphaFoldDB" id="A0AAD5YH91"/>
<proteinExistence type="predicted"/>
<feature type="compositionally biased region" description="Low complexity" evidence="1">
    <location>
        <begin position="22"/>
        <end position="40"/>
    </location>
</feature>
<evidence type="ECO:0000256" key="1">
    <source>
        <dbReference type="SAM" id="MobiDB-lite"/>
    </source>
</evidence>
<reference evidence="2" key="1">
    <citation type="submission" date="2022-07" db="EMBL/GenBank/DDBJ databases">
        <title>Genome Sequence of Physisporinus lineatus.</title>
        <authorList>
            <person name="Buettner E."/>
        </authorList>
    </citation>
    <scope>NUCLEOTIDE SEQUENCE</scope>
    <source>
        <strain evidence="2">VT162</strain>
    </source>
</reference>
<keyword evidence="3" id="KW-1185">Reference proteome</keyword>
<evidence type="ECO:0000313" key="3">
    <source>
        <dbReference type="Proteomes" id="UP001212997"/>
    </source>
</evidence>
<accession>A0AAD5YH91</accession>
<feature type="region of interest" description="Disordered" evidence="1">
    <location>
        <begin position="289"/>
        <end position="316"/>
    </location>
</feature>
<dbReference type="Proteomes" id="UP001212997">
    <property type="component" value="Unassembled WGS sequence"/>
</dbReference>
<comment type="caution">
    <text evidence="2">The sequence shown here is derived from an EMBL/GenBank/DDBJ whole genome shotgun (WGS) entry which is preliminary data.</text>
</comment>
<feature type="region of interest" description="Disordered" evidence="1">
    <location>
        <begin position="1"/>
        <end position="45"/>
    </location>
</feature>
<gene>
    <name evidence="2" type="ORF">NLI96_g7426</name>
</gene>
<sequence length="694" mass="75722">MADNNPRPMKRPKMEYPTNTFPMTSSPLTPLPSSYSSSPMRPANETPLLNRSGPVEYALRPLPPAVLLVSLPGLLAHPPTHRNYAVSLQLCRAWMGLAEVGMNVIGGGFTRDQRCVWARDVEAEVGKALSKGAIIAQKHPTLRLFKYHIALLQARFSHWQNKTKFARTYLRNLISSFQPSDPAYIIYSTHLALISSFMTPTPTPATTTTTSNPDTAPFPSLQLTAHDIQAALAAVQDLETVSIQLRNPKITLLAYVLRLRVLAASEQWSEIPQVLSRVEAALGLSYEPCLTPKPPKPPTGSQAGSSIPPNGTQNPTTKVKRETEMFVFFENPYEACMALHILVIAVIYYTHVGDSAQVVPRLSHLHGMLDACALDKFQEGIVEVECGPSTPLVLQVTHPRILLLLGFLVSTIAKRDAVGRYPKRKLFAYEGVKACQTTHQLLVPLWSDMGNVDEIVRRLARLKADLLCELIAASIMRNGHLVGVVAMAGEISVRLADIQARKQVMDVSGDSEESEKTKGKKRETEEDLALEREVAEVHGMAVDVIEMCRGMGAAVEAVGHVLEACIAPEILKAKSHLKLALSLATKSQDNHFRALVLAFIASQYMYTAGEHAYSMLQAIDQMGAGLGATSGKVEDGKDKSSVGNAPLRLWVGERLLELYKRSGQEAQAQKQAGVNAQFAGVVDGVKKRGIVGVS</sequence>
<evidence type="ECO:0000313" key="2">
    <source>
        <dbReference type="EMBL" id="KAJ3481774.1"/>
    </source>
</evidence>
<organism evidence="2 3">
    <name type="scientific">Meripilus lineatus</name>
    <dbReference type="NCBI Taxonomy" id="2056292"/>
    <lineage>
        <taxon>Eukaryota</taxon>
        <taxon>Fungi</taxon>
        <taxon>Dikarya</taxon>
        <taxon>Basidiomycota</taxon>
        <taxon>Agaricomycotina</taxon>
        <taxon>Agaricomycetes</taxon>
        <taxon>Polyporales</taxon>
        <taxon>Meripilaceae</taxon>
        <taxon>Meripilus</taxon>
    </lineage>
</organism>
<protein>
    <submittedName>
        <fullName evidence="2">Uncharacterized protein</fullName>
    </submittedName>
</protein>
<feature type="compositionally biased region" description="Polar residues" evidence="1">
    <location>
        <begin position="300"/>
        <end position="316"/>
    </location>
</feature>
<name>A0AAD5YH91_9APHY</name>
<dbReference type="EMBL" id="JANAWD010000304">
    <property type="protein sequence ID" value="KAJ3481774.1"/>
    <property type="molecule type" value="Genomic_DNA"/>
</dbReference>